<feature type="chain" id="PRO_5026919514" evidence="1">
    <location>
        <begin position="20"/>
        <end position="109"/>
    </location>
</feature>
<accession>A0A6J3LU49</accession>
<keyword evidence="2" id="KW-1185">Reference proteome</keyword>
<proteinExistence type="predicted"/>
<evidence type="ECO:0000256" key="1">
    <source>
        <dbReference type="SAM" id="SignalP"/>
    </source>
</evidence>
<reference evidence="3" key="3">
    <citation type="submission" date="2025-08" db="UniProtKB">
        <authorList>
            <consortium name="RefSeq"/>
        </authorList>
    </citation>
    <scope>IDENTIFICATION</scope>
    <source>
        <strain evidence="3">CBS 342.82</strain>
    </source>
</reference>
<organism evidence="3">
    <name type="scientific">Dissoconium aciculare CBS 342.82</name>
    <dbReference type="NCBI Taxonomy" id="1314786"/>
    <lineage>
        <taxon>Eukaryota</taxon>
        <taxon>Fungi</taxon>
        <taxon>Dikarya</taxon>
        <taxon>Ascomycota</taxon>
        <taxon>Pezizomycotina</taxon>
        <taxon>Dothideomycetes</taxon>
        <taxon>Dothideomycetidae</taxon>
        <taxon>Mycosphaerellales</taxon>
        <taxon>Dissoconiaceae</taxon>
        <taxon>Dissoconium</taxon>
    </lineage>
</organism>
<feature type="signal peptide" evidence="1">
    <location>
        <begin position="1"/>
        <end position="19"/>
    </location>
</feature>
<dbReference type="AlphaFoldDB" id="A0A6J3LU49"/>
<sequence length="109" mass="11258">MQINAMLLAFIGTFALTNAVVVEMFADEGCGQSVGTRNVYDNTCAPTQGFQSFRVISNGGGNQFVRSYSPNNCAGPQTQCIPASGVYNCIRAINGAGGSNAFGSSTIGC</sequence>
<evidence type="ECO:0000313" key="2">
    <source>
        <dbReference type="Proteomes" id="UP000504637"/>
    </source>
</evidence>
<dbReference type="GeneID" id="54361258"/>
<protein>
    <submittedName>
        <fullName evidence="3">Uncharacterized protein</fullName>
    </submittedName>
</protein>
<dbReference type="OrthoDB" id="3598923at2759"/>
<dbReference type="Proteomes" id="UP000504637">
    <property type="component" value="Unplaced"/>
</dbReference>
<reference evidence="3" key="2">
    <citation type="submission" date="2020-04" db="EMBL/GenBank/DDBJ databases">
        <authorList>
            <consortium name="NCBI Genome Project"/>
        </authorList>
    </citation>
    <scope>NUCLEOTIDE SEQUENCE</scope>
    <source>
        <strain evidence="3">CBS 342.82</strain>
    </source>
</reference>
<gene>
    <name evidence="3" type="ORF">K489DRAFT_373758</name>
</gene>
<name>A0A6J3LU49_9PEZI</name>
<reference evidence="3" key="1">
    <citation type="submission" date="2020-01" db="EMBL/GenBank/DDBJ databases">
        <authorList>
            <consortium name="DOE Joint Genome Institute"/>
            <person name="Haridas S."/>
            <person name="Albert R."/>
            <person name="Binder M."/>
            <person name="Bloem J."/>
            <person name="Labutti K."/>
            <person name="Salamov A."/>
            <person name="Andreopoulos B."/>
            <person name="Baker S.E."/>
            <person name="Barry K."/>
            <person name="Bills G."/>
            <person name="Bluhm B.H."/>
            <person name="Cannon C."/>
            <person name="Castanera R."/>
            <person name="Culley D.E."/>
            <person name="Daum C."/>
            <person name="Ezra D."/>
            <person name="Gonzalez J.B."/>
            <person name="Henrissat B."/>
            <person name="Kuo A."/>
            <person name="Liang C."/>
            <person name="Lipzen A."/>
            <person name="Lutzoni F."/>
            <person name="Magnuson J."/>
            <person name="Mondo S."/>
            <person name="Nolan M."/>
            <person name="Ohm R."/>
            <person name="Pangilinan J."/>
            <person name="Park H.-J."/>
            <person name="Ramirez L."/>
            <person name="Alfaro M."/>
            <person name="Sun H."/>
            <person name="Tritt A."/>
            <person name="Yoshinaga Y."/>
            <person name="Zwiers L.-H."/>
            <person name="Turgeon B.G."/>
            <person name="Goodwin S.B."/>
            <person name="Spatafora J.W."/>
            <person name="Crous P.W."/>
            <person name="Grigoriev I.V."/>
        </authorList>
    </citation>
    <scope>NUCLEOTIDE SEQUENCE</scope>
    <source>
        <strain evidence="3">CBS 342.82</strain>
    </source>
</reference>
<evidence type="ECO:0000313" key="3">
    <source>
        <dbReference type="RefSeq" id="XP_033456352.1"/>
    </source>
</evidence>
<dbReference type="RefSeq" id="XP_033456352.1">
    <property type="nucleotide sequence ID" value="XM_033603458.1"/>
</dbReference>
<keyword evidence="1" id="KW-0732">Signal</keyword>